<sequence length="401" mass="43287">MTTLRERPLYLGILAIPTAAGSVLGPTIGGLFSNFVTWRWIGWVNLPLLGVAFPLIFVCLSLRTLDDSLSKKVGSLDWIGMALFTAGCTIFVLSLSWADSLYPWASWRTLFPFILGAVLLATFAIYEGRPLASAAPVMPHRIFRSRTASLTLFGGFIHGIMLFPLLLYLPLFYQAISRESQIESAVTLLPASITSVLAAIASAIVVGAVGKGYRWGLFVAWALTTAGSGLLILLDQTSNPSMRRGLPVIWAAGVGGLLRLNQLPIQASLKNVDDTAIAVSLLLSFRVLGGIVGLAISSAVFNSVFAQHIHAIQNIPDANDLGLPLAASQAISFIPKLRILNLSAEALETIQEAYLASLHTIFYVVTAFSGAGFISTLFIKELSFQKDDLGRQQFEYESPQK</sequence>
<protein>
    <submittedName>
        <fullName evidence="1">Uncharacterized protein</fullName>
    </submittedName>
</protein>
<keyword evidence="2" id="KW-1185">Reference proteome</keyword>
<proteinExistence type="predicted"/>
<name>A0ACC2HP27_9PEZI</name>
<dbReference type="EMBL" id="JAPESX010003667">
    <property type="protein sequence ID" value="KAJ8104534.1"/>
    <property type="molecule type" value="Genomic_DNA"/>
</dbReference>
<gene>
    <name evidence="1" type="ORF">ONZ43_g7802</name>
</gene>
<reference evidence="1" key="1">
    <citation type="submission" date="2022-11" db="EMBL/GenBank/DDBJ databases">
        <title>Genome Sequence of Nemania bipapillata.</title>
        <authorList>
            <person name="Buettner E."/>
        </authorList>
    </citation>
    <scope>NUCLEOTIDE SEQUENCE</scope>
    <source>
        <strain evidence="1">CP14</strain>
    </source>
</reference>
<dbReference type="Proteomes" id="UP001153334">
    <property type="component" value="Unassembled WGS sequence"/>
</dbReference>
<evidence type="ECO:0000313" key="1">
    <source>
        <dbReference type="EMBL" id="KAJ8104534.1"/>
    </source>
</evidence>
<comment type="caution">
    <text evidence="1">The sequence shown here is derived from an EMBL/GenBank/DDBJ whole genome shotgun (WGS) entry which is preliminary data.</text>
</comment>
<accession>A0ACC2HP27</accession>
<evidence type="ECO:0000313" key="2">
    <source>
        <dbReference type="Proteomes" id="UP001153334"/>
    </source>
</evidence>
<organism evidence="1 2">
    <name type="scientific">Nemania bipapillata</name>
    <dbReference type="NCBI Taxonomy" id="110536"/>
    <lineage>
        <taxon>Eukaryota</taxon>
        <taxon>Fungi</taxon>
        <taxon>Dikarya</taxon>
        <taxon>Ascomycota</taxon>
        <taxon>Pezizomycotina</taxon>
        <taxon>Sordariomycetes</taxon>
        <taxon>Xylariomycetidae</taxon>
        <taxon>Xylariales</taxon>
        <taxon>Xylariaceae</taxon>
        <taxon>Nemania</taxon>
    </lineage>
</organism>